<dbReference type="InterPro" id="IPR008271">
    <property type="entry name" value="Ser/Thr_kinase_AS"/>
</dbReference>
<comment type="catalytic activity">
    <reaction evidence="11">
        <text>L-seryl-[protein] + ATP = O-phospho-L-seryl-[protein] + ADP + H(+)</text>
        <dbReference type="Rhea" id="RHEA:17989"/>
        <dbReference type="Rhea" id="RHEA-COMP:9863"/>
        <dbReference type="Rhea" id="RHEA-COMP:11604"/>
        <dbReference type="ChEBI" id="CHEBI:15378"/>
        <dbReference type="ChEBI" id="CHEBI:29999"/>
        <dbReference type="ChEBI" id="CHEBI:30616"/>
        <dbReference type="ChEBI" id="CHEBI:83421"/>
        <dbReference type="ChEBI" id="CHEBI:456216"/>
        <dbReference type="EC" id="2.7.11.1"/>
    </reaction>
    <physiologicalReaction direction="left-to-right" evidence="11">
        <dbReference type="Rhea" id="RHEA:17990"/>
    </physiologicalReaction>
</comment>
<reference evidence="14 15" key="1">
    <citation type="journal article" date="2006" name="Nature">
        <title>Global trends of whole-genome duplications revealed by the ciliate Paramecium tetraurelia.</title>
        <authorList>
            <consortium name="Genoscope"/>
            <person name="Aury J.-M."/>
            <person name="Jaillon O."/>
            <person name="Duret L."/>
            <person name="Noel B."/>
            <person name="Jubin C."/>
            <person name="Porcel B.M."/>
            <person name="Segurens B."/>
            <person name="Daubin V."/>
            <person name="Anthouard V."/>
            <person name="Aiach N."/>
            <person name="Arnaiz O."/>
            <person name="Billaut A."/>
            <person name="Beisson J."/>
            <person name="Blanc I."/>
            <person name="Bouhouche K."/>
            <person name="Camara F."/>
            <person name="Duharcourt S."/>
            <person name="Guigo R."/>
            <person name="Gogendeau D."/>
            <person name="Katinka M."/>
            <person name="Keller A.-M."/>
            <person name="Kissmehl R."/>
            <person name="Klotz C."/>
            <person name="Koll F."/>
            <person name="Le Moue A."/>
            <person name="Lepere C."/>
            <person name="Malinsky S."/>
            <person name="Nowacki M."/>
            <person name="Nowak J.K."/>
            <person name="Plattner H."/>
            <person name="Poulain J."/>
            <person name="Ruiz F."/>
            <person name="Serrano V."/>
            <person name="Zagulski M."/>
            <person name="Dessen P."/>
            <person name="Betermier M."/>
            <person name="Weissenbach J."/>
            <person name="Scarpelli C."/>
            <person name="Schachter V."/>
            <person name="Sperling L."/>
            <person name="Meyer E."/>
            <person name="Cohen J."/>
            <person name="Wincker P."/>
        </authorList>
    </citation>
    <scope>NUCLEOTIDE SEQUENCE [LARGE SCALE GENOMIC DNA]</scope>
    <source>
        <strain evidence="14 15">Stock d4-2</strain>
    </source>
</reference>
<dbReference type="SUPFAM" id="SSF50978">
    <property type="entry name" value="WD40 repeat-like"/>
    <property type="match status" value="1"/>
</dbReference>
<dbReference type="SMART" id="SM00220">
    <property type="entry name" value="S_TKc"/>
    <property type="match status" value="1"/>
</dbReference>
<dbReference type="GO" id="GO:0017148">
    <property type="term" value="P:negative regulation of translation"/>
    <property type="evidence" value="ECO:0007669"/>
    <property type="project" value="UniProtKB-KW"/>
</dbReference>
<dbReference type="GO" id="GO:0005737">
    <property type="term" value="C:cytoplasm"/>
    <property type="evidence" value="ECO:0000318"/>
    <property type="project" value="GO_Central"/>
</dbReference>
<evidence type="ECO:0000256" key="2">
    <source>
        <dbReference type="ARBA" id="ARBA00012513"/>
    </source>
</evidence>
<dbReference type="PANTHER" id="PTHR11042:SF160">
    <property type="entry name" value="EUKARYOTIC TRANSLATION INITIATION FACTOR 2-ALPHA KINASE 1"/>
    <property type="match status" value="1"/>
</dbReference>
<dbReference type="GO" id="GO:0005524">
    <property type="term" value="F:ATP binding"/>
    <property type="evidence" value="ECO:0007669"/>
    <property type="project" value="UniProtKB-UniRule"/>
</dbReference>
<feature type="binding site" evidence="12">
    <location>
        <position position="56"/>
    </location>
    <ligand>
        <name>ATP</name>
        <dbReference type="ChEBI" id="CHEBI:30616"/>
    </ligand>
</feature>
<gene>
    <name evidence="14" type="ORF">GSPATT00023438001</name>
</gene>
<evidence type="ECO:0000256" key="4">
    <source>
        <dbReference type="ARBA" id="ARBA00022679"/>
    </source>
</evidence>
<evidence type="ECO:0000256" key="10">
    <source>
        <dbReference type="ARBA" id="ARBA00048659"/>
    </source>
</evidence>
<evidence type="ECO:0000256" key="1">
    <source>
        <dbReference type="ARBA" id="ARBA00004115"/>
    </source>
</evidence>
<keyword evidence="8" id="KW-0652">Protein synthesis inhibitor</keyword>
<dbReference type="PROSITE" id="PS00107">
    <property type="entry name" value="PROTEIN_KINASE_ATP"/>
    <property type="match status" value="1"/>
</dbReference>
<evidence type="ECO:0000259" key="13">
    <source>
        <dbReference type="PROSITE" id="PS50011"/>
    </source>
</evidence>
<dbReference type="PROSITE" id="PS50011">
    <property type="entry name" value="PROTEIN_KINASE_DOM"/>
    <property type="match status" value="1"/>
</dbReference>
<keyword evidence="15" id="KW-1185">Reference proteome</keyword>
<dbReference type="EC" id="2.7.11.1" evidence="2"/>
<dbReference type="GO" id="GO:0004674">
    <property type="term" value="F:protein serine/threonine kinase activity"/>
    <property type="evidence" value="ECO:0000318"/>
    <property type="project" value="GO_Central"/>
</dbReference>
<dbReference type="Proteomes" id="UP000000600">
    <property type="component" value="Unassembled WGS sequence"/>
</dbReference>
<evidence type="ECO:0000256" key="12">
    <source>
        <dbReference type="PROSITE-ProRule" id="PRU10141"/>
    </source>
</evidence>
<dbReference type="OrthoDB" id="293948at2759"/>
<evidence type="ECO:0000256" key="6">
    <source>
        <dbReference type="ARBA" id="ARBA00022777"/>
    </source>
</evidence>
<dbReference type="InterPro" id="IPR036322">
    <property type="entry name" value="WD40_repeat_dom_sf"/>
</dbReference>
<accession>A0E4P6</accession>
<dbReference type="PROSITE" id="PS00108">
    <property type="entry name" value="PROTEIN_KINASE_ST"/>
    <property type="match status" value="1"/>
</dbReference>
<dbReference type="GO" id="GO:0005634">
    <property type="term" value="C:nucleus"/>
    <property type="evidence" value="ECO:0000318"/>
    <property type="project" value="GO_Central"/>
</dbReference>
<keyword evidence="7 12" id="KW-0067">ATP-binding</keyword>
<dbReference type="InterPro" id="IPR050339">
    <property type="entry name" value="CC_SR_Kinase"/>
</dbReference>
<keyword evidence="6" id="KW-0418">Kinase</keyword>
<dbReference type="OMA" id="QINVICQ"/>
<comment type="subcellular location">
    <subcellularLocation>
        <location evidence="1">Endoplasmic reticulum membrane</location>
        <topology evidence="1">Single-pass type I membrane protein</topology>
    </subcellularLocation>
</comment>
<dbReference type="PANTHER" id="PTHR11042">
    <property type="entry name" value="EUKARYOTIC TRANSLATION INITIATION FACTOR 2-ALPHA KINASE EIF2-ALPHA KINASE -RELATED"/>
    <property type="match status" value="1"/>
</dbReference>
<dbReference type="InterPro" id="IPR011009">
    <property type="entry name" value="Kinase-like_dom_sf"/>
</dbReference>
<evidence type="ECO:0000256" key="3">
    <source>
        <dbReference type="ARBA" id="ARBA00022527"/>
    </source>
</evidence>
<dbReference type="FunFam" id="1.10.510.10:FF:001711">
    <property type="entry name" value="Uncharacterized protein"/>
    <property type="match status" value="1"/>
</dbReference>
<evidence type="ECO:0000256" key="9">
    <source>
        <dbReference type="ARBA" id="ARBA00037982"/>
    </source>
</evidence>
<evidence type="ECO:0000313" key="14">
    <source>
        <dbReference type="EMBL" id="CAK90263.1"/>
    </source>
</evidence>
<comment type="catalytic activity">
    <reaction evidence="10">
        <text>L-threonyl-[protein] + ATP = O-phospho-L-threonyl-[protein] + ADP + H(+)</text>
        <dbReference type="Rhea" id="RHEA:46608"/>
        <dbReference type="Rhea" id="RHEA-COMP:11060"/>
        <dbReference type="Rhea" id="RHEA-COMP:11605"/>
        <dbReference type="ChEBI" id="CHEBI:15378"/>
        <dbReference type="ChEBI" id="CHEBI:30013"/>
        <dbReference type="ChEBI" id="CHEBI:30616"/>
        <dbReference type="ChEBI" id="CHEBI:61977"/>
        <dbReference type="ChEBI" id="CHEBI:456216"/>
        <dbReference type="EC" id="2.7.11.1"/>
    </reaction>
    <physiologicalReaction direction="left-to-right" evidence="10">
        <dbReference type="Rhea" id="RHEA:46609"/>
    </physiologicalReaction>
</comment>
<keyword evidence="4" id="KW-0808">Transferase</keyword>
<dbReference type="Gene3D" id="3.30.200.20">
    <property type="entry name" value="Phosphorylase Kinase, domain 1"/>
    <property type="match status" value="1"/>
</dbReference>
<dbReference type="InterPro" id="IPR015943">
    <property type="entry name" value="WD40/YVTN_repeat-like_dom_sf"/>
</dbReference>
<keyword evidence="5 12" id="KW-0547">Nucleotide-binding</keyword>
<dbReference type="RefSeq" id="XP_001457660.1">
    <property type="nucleotide sequence ID" value="XM_001457623.2"/>
</dbReference>
<dbReference type="HOGENOM" id="CLU_422416_0_0_1"/>
<evidence type="ECO:0000256" key="7">
    <source>
        <dbReference type="ARBA" id="ARBA00022840"/>
    </source>
</evidence>
<dbReference type="SUPFAM" id="SSF56112">
    <property type="entry name" value="Protein kinase-like (PK-like)"/>
    <property type="match status" value="1"/>
</dbReference>
<dbReference type="GeneID" id="5043445"/>
<evidence type="ECO:0000256" key="5">
    <source>
        <dbReference type="ARBA" id="ARBA00022741"/>
    </source>
</evidence>
<dbReference type="eggNOG" id="KOG0615">
    <property type="taxonomic scope" value="Eukaryota"/>
</dbReference>
<dbReference type="Pfam" id="PF00069">
    <property type="entry name" value="Pkinase"/>
    <property type="match status" value="1"/>
</dbReference>
<evidence type="ECO:0000256" key="8">
    <source>
        <dbReference type="ARBA" id="ARBA00023193"/>
    </source>
</evidence>
<sequence length="671" mass="77600">MSKKEGDSLDALCFPNAEDYQNDFDTANQVLLGSGSYGQVYKMTFKSNPSQCCAVKIVQCIKQCSLLYSSKKSYDQALKEVQMNRQINIHPNIIYFDKIYAWSETIPVQKYFLVFQMKLAKGSLKDLKDDEIKATRKTFNETSFLNIVNQLLQAFLFLQQKELYHRDIKPENILYDKENEKIIARIADFGVSKALEHFKTNFKNTLVGTPLYLSPKLWEAYINGQYNDVKHNLEKSDVFSLGVTLIQTYLLLQDQDIAGLNDQKQNKIPNLLQQIYHDKIKELLTGMLNYDEKSRFTWQQAINCLAGIDKMNGSLEQNQGGSLQNREKHYALHIPYEKTIMNKSQSIKLRKINQIYCLELNEITKGQIADDQGIIVFSENYLIHINFEGQIVHKTQIQNLKSVCLTEQPKKIIGLFENNTIQVLDDEMCQPFSLPSASQQINVICQMKEANILIGLGNGEVQVVQFDKTFKVLNTLKDHTAQINLIYFDKLNQLLITSDCSRILSVRFLFNKKFSYLKLDYVAQHVELLNDTQIVVNGQKLNEILILNISHQQKEQGMKLEIKQTLSLQTGCVLSLINLSEKCLFVSTEKEIIIYDLQSIQQDSGHLFNNEMQQTFYYCNWIRNNGYLITNDGQRIMKWEIDYQKNQLFGTNRIVKTQTKKCCCFESCSIM</sequence>
<evidence type="ECO:0000313" key="15">
    <source>
        <dbReference type="Proteomes" id="UP000000600"/>
    </source>
</evidence>
<dbReference type="KEGG" id="ptm:GSPATT00023438001"/>
<dbReference type="STRING" id="5888.A0E4P6"/>
<keyword evidence="3" id="KW-0723">Serine/threonine-protein kinase</keyword>
<dbReference type="GO" id="GO:0005789">
    <property type="term" value="C:endoplasmic reticulum membrane"/>
    <property type="evidence" value="ECO:0007669"/>
    <property type="project" value="UniProtKB-SubCell"/>
</dbReference>
<dbReference type="InterPro" id="IPR000719">
    <property type="entry name" value="Prot_kinase_dom"/>
</dbReference>
<dbReference type="FunFam" id="3.30.200.20:FF:001007">
    <property type="entry name" value="Protein kinase domain containing protein"/>
    <property type="match status" value="1"/>
</dbReference>
<dbReference type="InParanoid" id="A0E4P6"/>
<organism evidence="14 15">
    <name type="scientific">Paramecium tetraurelia</name>
    <dbReference type="NCBI Taxonomy" id="5888"/>
    <lineage>
        <taxon>Eukaryota</taxon>
        <taxon>Sar</taxon>
        <taxon>Alveolata</taxon>
        <taxon>Ciliophora</taxon>
        <taxon>Intramacronucleata</taxon>
        <taxon>Oligohymenophorea</taxon>
        <taxon>Peniculida</taxon>
        <taxon>Parameciidae</taxon>
        <taxon>Paramecium</taxon>
    </lineage>
</organism>
<name>A0E4P6_PARTE</name>
<evidence type="ECO:0000256" key="11">
    <source>
        <dbReference type="ARBA" id="ARBA00048977"/>
    </source>
</evidence>
<dbReference type="FunFam" id="2.130.10.10:FF:003368">
    <property type="entry name" value="Uncharacterized protein"/>
    <property type="match status" value="1"/>
</dbReference>
<feature type="domain" description="Protein kinase" evidence="13">
    <location>
        <begin position="26"/>
        <end position="308"/>
    </location>
</feature>
<proteinExistence type="inferred from homology"/>
<dbReference type="Gene3D" id="2.130.10.10">
    <property type="entry name" value="YVTN repeat-like/Quinoprotein amine dehydrogenase"/>
    <property type="match status" value="1"/>
</dbReference>
<dbReference type="CDD" id="cd00180">
    <property type="entry name" value="PKc"/>
    <property type="match status" value="1"/>
</dbReference>
<dbReference type="EMBL" id="CT868658">
    <property type="protein sequence ID" value="CAK90263.1"/>
    <property type="molecule type" value="Genomic_DNA"/>
</dbReference>
<dbReference type="GO" id="GO:0044773">
    <property type="term" value="P:mitotic DNA damage checkpoint signaling"/>
    <property type="evidence" value="ECO:0000318"/>
    <property type="project" value="GO_Central"/>
</dbReference>
<protein>
    <recommendedName>
        <fullName evidence="2">non-specific serine/threonine protein kinase</fullName>
        <ecNumber evidence="2">2.7.11.1</ecNumber>
    </recommendedName>
</protein>
<comment type="similarity">
    <text evidence="9">Belongs to the protein kinase superfamily. Ser/Thr protein kinase family. GCN2 subfamily.</text>
</comment>
<dbReference type="Gene3D" id="1.10.510.10">
    <property type="entry name" value="Transferase(Phosphotransferase) domain 1"/>
    <property type="match status" value="1"/>
</dbReference>
<dbReference type="InterPro" id="IPR017441">
    <property type="entry name" value="Protein_kinase_ATP_BS"/>
</dbReference>
<dbReference type="AlphaFoldDB" id="A0E4P6"/>